<accession>A0A7S2H098</accession>
<feature type="chain" id="PRO_5031092751" evidence="2">
    <location>
        <begin position="25"/>
        <end position="134"/>
    </location>
</feature>
<feature type="transmembrane region" description="Helical" evidence="1">
    <location>
        <begin position="78"/>
        <end position="100"/>
    </location>
</feature>
<name>A0A7S2H098_9DINO</name>
<feature type="signal peptide" evidence="2">
    <location>
        <begin position="1"/>
        <end position="24"/>
    </location>
</feature>
<feature type="transmembrane region" description="Helical" evidence="1">
    <location>
        <begin position="107"/>
        <end position="126"/>
    </location>
</feature>
<keyword evidence="1" id="KW-1133">Transmembrane helix</keyword>
<evidence type="ECO:0000256" key="2">
    <source>
        <dbReference type="SAM" id="SignalP"/>
    </source>
</evidence>
<sequence length="134" mass="13962">MARASYIVVLSLLALASFSAPAGADEVKSAEEKATVAEATFVEPAAVPSLRAGASGATVMESLGTSPKKWDDVPTEAYGAHVALATLIGLPIVILFCMFLAKSMGGFYPNGVVCALVLMGFVYTMVKSPYSYFV</sequence>
<keyword evidence="1" id="KW-0472">Membrane</keyword>
<organism evidence="3">
    <name type="scientific">Alexandrium andersonii</name>
    <dbReference type="NCBI Taxonomy" id="327968"/>
    <lineage>
        <taxon>Eukaryota</taxon>
        <taxon>Sar</taxon>
        <taxon>Alveolata</taxon>
        <taxon>Dinophyceae</taxon>
        <taxon>Gonyaulacales</taxon>
        <taxon>Pyrocystaceae</taxon>
        <taxon>Alexandrium</taxon>
    </lineage>
</organism>
<dbReference type="AlphaFoldDB" id="A0A7S2H098"/>
<keyword evidence="2" id="KW-0732">Signal</keyword>
<keyword evidence="1" id="KW-0812">Transmembrane</keyword>
<reference evidence="3" key="1">
    <citation type="submission" date="2021-01" db="EMBL/GenBank/DDBJ databases">
        <authorList>
            <person name="Corre E."/>
            <person name="Pelletier E."/>
            <person name="Niang G."/>
            <person name="Scheremetjew M."/>
            <person name="Finn R."/>
            <person name="Kale V."/>
            <person name="Holt S."/>
            <person name="Cochrane G."/>
            <person name="Meng A."/>
            <person name="Brown T."/>
            <person name="Cohen L."/>
        </authorList>
    </citation>
    <scope>NUCLEOTIDE SEQUENCE</scope>
    <source>
        <strain evidence="3">CCMP2222</strain>
    </source>
</reference>
<evidence type="ECO:0000313" key="3">
    <source>
        <dbReference type="EMBL" id="CAD9476764.1"/>
    </source>
</evidence>
<gene>
    <name evidence="3" type="ORF">AAND1436_LOCUS32310</name>
</gene>
<dbReference type="EMBL" id="HBGQ01066974">
    <property type="protein sequence ID" value="CAD9476764.1"/>
    <property type="molecule type" value="Transcribed_RNA"/>
</dbReference>
<proteinExistence type="predicted"/>
<protein>
    <submittedName>
        <fullName evidence="3">Uncharacterized protein</fullName>
    </submittedName>
</protein>
<evidence type="ECO:0000256" key="1">
    <source>
        <dbReference type="SAM" id="Phobius"/>
    </source>
</evidence>